<reference evidence="2" key="1">
    <citation type="journal article" date="2019" name="Int. J. Syst. Evol. Microbiol.">
        <title>The Global Catalogue of Microorganisms (GCM) 10K type strain sequencing project: providing services to taxonomists for standard genome sequencing and annotation.</title>
        <authorList>
            <consortium name="The Broad Institute Genomics Platform"/>
            <consortium name="The Broad Institute Genome Sequencing Center for Infectious Disease"/>
            <person name="Wu L."/>
            <person name="Ma J."/>
        </authorList>
    </citation>
    <scope>NUCLEOTIDE SEQUENCE [LARGE SCALE GENOMIC DNA]</scope>
    <source>
        <strain evidence="2">CCUG 63418</strain>
    </source>
</reference>
<evidence type="ECO:0000313" key="2">
    <source>
        <dbReference type="Proteomes" id="UP001596958"/>
    </source>
</evidence>
<name>A0ABW2YVQ7_9SPHI</name>
<proteinExistence type="predicted"/>
<protein>
    <submittedName>
        <fullName evidence="1">Uncharacterized protein</fullName>
    </submittedName>
</protein>
<dbReference type="EMBL" id="JBHTHU010000006">
    <property type="protein sequence ID" value="MFD0750548.1"/>
    <property type="molecule type" value="Genomic_DNA"/>
</dbReference>
<evidence type="ECO:0000313" key="1">
    <source>
        <dbReference type="EMBL" id="MFD0750548.1"/>
    </source>
</evidence>
<dbReference type="Proteomes" id="UP001596958">
    <property type="component" value="Unassembled WGS sequence"/>
</dbReference>
<gene>
    <name evidence="1" type="ORF">ACFQZS_10365</name>
</gene>
<dbReference type="PROSITE" id="PS51257">
    <property type="entry name" value="PROKAR_LIPOPROTEIN"/>
    <property type="match status" value="1"/>
</dbReference>
<dbReference type="RefSeq" id="WP_377099909.1">
    <property type="nucleotide sequence ID" value="NZ_JBHTHU010000006.1"/>
</dbReference>
<accession>A0ABW2YVQ7</accession>
<keyword evidence="2" id="KW-1185">Reference proteome</keyword>
<comment type="caution">
    <text evidence="1">The sequence shown here is derived from an EMBL/GenBank/DDBJ whole genome shotgun (WGS) entry which is preliminary data.</text>
</comment>
<organism evidence="1 2">
    <name type="scientific">Mucilaginibacter calamicampi</name>
    <dbReference type="NCBI Taxonomy" id="1302352"/>
    <lineage>
        <taxon>Bacteria</taxon>
        <taxon>Pseudomonadati</taxon>
        <taxon>Bacteroidota</taxon>
        <taxon>Sphingobacteriia</taxon>
        <taxon>Sphingobacteriales</taxon>
        <taxon>Sphingobacteriaceae</taxon>
        <taxon>Mucilaginibacter</taxon>
    </lineage>
</organism>
<sequence>MHFRISILLFFIAIGACSCKKSGNKPEEKKEADVYVAGHTATHIMGSLQTEAAYWKNGSINLLEKKGIKATDIAVQGNDVYVSGYRYTNDGQQRACYWKNGICVDLESTADFPSTTAIAVKGTDVYVLGGDQAAVCWKNGIKTNLIPPLSTPVSIEDIAILGDDIYMSGIKITGDIRRAIYIKNGVINELPSLTNSADPNLKTYAAGITVSGNDIYIAGDEGINFEDGTVVYWKNGAVVPVAKRGSAKDIFVNGADIYIVGTKFGPSSLSNNQYATIWKNGAEYSTSANDSQFLNAVLHQDDIYTISKGGYEYALYKNGIEQQFSNVPAVPIKVVVISK</sequence>